<dbReference type="AlphaFoldDB" id="A0A3E0AB84"/>
<dbReference type="PANTHER" id="PTHR30250:SF11">
    <property type="entry name" value="O-ANTIGEN TRANSPORTER-RELATED"/>
    <property type="match status" value="1"/>
</dbReference>
<evidence type="ECO:0000256" key="1">
    <source>
        <dbReference type="ARBA" id="ARBA00004651"/>
    </source>
</evidence>
<dbReference type="InterPro" id="IPR050833">
    <property type="entry name" value="Poly_Biosynth_Transport"/>
</dbReference>
<dbReference type="PANTHER" id="PTHR30250">
    <property type="entry name" value="PST FAMILY PREDICTED COLANIC ACID TRANSPORTER"/>
    <property type="match status" value="1"/>
</dbReference>
<sequence length="448" mass="49665">MDSINHLLTRLFDFLGKKNPQLAEKLKTSMNSRLGQGLSWNMLSLVILAASGFITNAMIVYTRGEEALGVFSQVYAIYLIFSQIVVFGLHHSVLRLVSYHNQDRSYCSEITISALILIIVISIPATVISLLLIKPLGFLLDSPDVATGLFLTLPSLVFFSLNKVLINVLNGLDEMKAFSFFRSLRYILLFLIIGIIIALNLDNRYISASLSVCEVILFICLLIYTFRKVLPLSRLTNFRLLAKEHLTFGSKGFLSGLLIGINTKVDVLMIGVFLTDVHVGIYSFAAVLAEGLYEITVVAQLSLNPMIGRAFSKNDKTEIESLSKSFRKFFYPLMIAVGGISVVIYPLIVKLFADSSYLLESWIIFTVIVIGIVIDSGYGAMRGIIMQGNRPGLYTLYILALVIGDALLNLVMIPLMGIVGAGLVTMCTYILSMVYLIWISRKAFSINL</sequence>
<reference evidence="7 8" key="1">
    <citation type="submission" date="2018-08" db="EMBL/GenBank/DDBJ databases">
        <title>Genomic Encyclopedia of Type Strains, Phase IV (KMG-IV): sequencing the most valuable type-strain genomes for metagenomic binning, comparative biology and taxonomic classification.</title>
        <authorList>
            <person name="Goeker M."/>
        </authorList>
    </citation>
    <scope>NUCLEOTIDE SEQUENCE [LARGE SCALE GENOMIC DNA]</scope>
    <source>
        <strain evidence="7 8">DSM 23923</strain>
    </source>
</reference>
<feature type="transmembrane region" description="Helical" evidence="6">
    <location>
        <begin position="40"/>
        <end position="61"/>
    </location>
</feature>
<feature type="transmembrane region" description="Helical" evidence="6">
    <location>
        <begin position="145"/>
        <end position="165"/>
    </location>
</feature>
<comment type="caution">
    <text evidence="7">The sequence shown here is derived from an EMBL/GenBank/DDBJ whole genome shotgun (WGS) entry which is preliminary data.</text>
</comment>
<keyword evidence="3 6" id="KW-0812">Transmembrane</keyword>
<evidence type="ECO:0000313" key="7">
    <source>
        <dbReference type="EMBL" id="REG08722.1"/>
    </source>
</evidence>
<evidence type="ECO:0000256" key="6">
    <source>
        <dbReference type="SAM" id="Phobius"/>
    </source>
</evidence>
<feature type="transmembrane region" description="Helical" evidence="6">
    <location>
        <begin position="418"/>
        <end position="438"/>
    </location>
</feature>
<dbReference type="RefSeq" id="WP_126440359.1">
    <property type="nucleotide sequence ID" value="NZ_AP018437.1"/>
</dbReference>
<evidence type="ECO:0000256" key="3">
    <source>
        <dbReference type="ARBA" id="ARBA00022692"/>
    </source>
</evidence>
<feature type="transmembrane region" description="Helical" evidence="6">
    <location>
        <begin position="361"/>
        <end position="381"/>
    </location>
</feature>
<feature type="transmembrane region" description="Helical" evidence="6">
    <location>
        <begin position="177"/>
        <end position="199"/>
    </location>
</feature>
<protein>
    <submittedName>
        <fullName evidence="7">O-antigen/teichoic acid export membrane protein</fullName>
    </submittedName>
</protein>
<feature type="transmembrane region" description="Helical" evidence="6">
    <location>
        <begin position="110"/>
        <end position="133"/>
    </location>
</feature>
<gene>
    <name evidence="7" type="ORF">DFR64_2097</name>
</gene>
<proteinExistence type="predicted"/>
<evidence type="ECO:0000313" key="8">
    <source>
        <dbReference type="Proteomes" id="UP000256388"/>
    </source>
</evidence>
<keyword evidence="2" id="KW-1003">Cell membrane</keyword>
<evidence type="ECO:0000256" key="5">
    <source>
        <dbReference type="ARBA" id="ARBA00023136"/>
    </source>
</evidence>
<accession>A0A3E0AB84</accession>
<dbReference type="Pfam" id="PF01943">
    <property type="entry name" value="Polysacc_synt"/>
    <property type="match status" value="1"/>
</dbReference>
<comment type="subcellular location">
    <subcellularLocation>
        <location evidence="1">Cell membrane</location>
        <topology evidence="1">Multi-pass membrane protein</topology>
    </subcellularLocation>
</comment>
<dbReference type="GO" id="GO:0005886">
    <property type="term" value="C:plasma membrane"/>
    <property type="evidence" value="ECO:0007669"/>
    <property type="project" value="UniProtKB-SubCell"/>
</dbReference>
<evidence type="ECO:0000256" key="4">
    <source>
        <dbReference type="ARBA" id="ARBA00022989"/>
    </source>
</evidence>
<keyword evidence="8" id="KW-1185">Reference proteome</keyword>
<keyword evidence="4 6" id="KW-1133">Transmembrane helix</keyword>
<dbReference type="InterPro" id="IPR002797">
    <property type="entry name" value="Polysacc_synth"/>
</dbReference>
<keyword evidence="5 6" id="KW-0472">Membrane</keyword>
<feature type="transmembrane region" description="Helical" evidence="6">
    <location>
        <begin position="67"/>
        <end position="89"/>
    </location>
</feature>
<dbReference type="EMBL" id="QUMS01000002">
    <property type="protein sequence ID" value="REG08722.1"/>
    <property type="molecule type" value="Genomic_DNA"/>
</dbReference>
<feature type="transmembrane region" description="Helical" evidence="6">
    <location>
        <begin position="205"/>
        <end position="226"/>
    </location>
</feature>
<feature type="transmembrane region" description="Helical" evidence="6">
    <location>
        <begin position="393"/>
        <end position="412"/>
    </location>
</feature>
<name>A0A3E0AB84_9CHLR</name>
<feature type="transmembrane region" description="Helical" evidence="6">
    <location>
        <begin position="329"/>
        <end position="349"/>
    </location>
</feature>
<organism evidence="7 8">
    <name type="scientific">Pelolinea submarina</name>
    <dbReference type="NCBI Taxonomy" id="913107"/>
    <lineage>
        <taxon>Bacteria</taxon>
        <taxon>Bacillati</taxon>
        <taxon>Chloroflexota</taxon>
        <taxon>Anaerolineae</taxon>
        <taxon>Anaerolineales</taxon>
        <taxon>Anaerolineaceae</taxon>
        <taxon>Pelolinea</taxon>
    </lineage>
</organism>
<dbReference type="OrthoDB" id="8482265at2"/>
<dbReference type="Proteomes" id="UP000256388">
    <property type="component" value="Unassembled WGS sequence"/>
</dbReference>
<evidence type="ECO:0000256" key="2">
    <source>
        <dbReference type="ARBA" id="ARBA00022475"/>
    </source>
</evidence>